<dbReference type="OrthoDB" id="5348860at2"/>
<dbReference type="InterPro" id="IPR038139">
    <property type="entry name" value="NlpE_C_sf"/>
</dbReference>
<reference evidence="3 4" key="1">
    <citation type="submission" date="2019-01" db="EMBL/GenBank/DDBJ databases">
        <authorList>
            <person name="Chen W.-M."/>
        </authorList>
    </citation>
    <scope>NUCLEOTIDE SEQUENCE [LARGE SCALE GENOMIC DNA]</scope>
    <source>
        <strain evidence="3 4">KYPC3</strain>
    </source>
</reference>
<evidence type="ECO:0000259" key="1">
    <source>
        <dbReference type="Pfam" id="PF03724"/>
    </source>
</evidence>
<feature type="domain" description="NlpE C-terminal OB" evidence="2">
    <location>
        <begin position="173"/>
        <end position="252"/>
    </location>
</feature>
<keyword evidence="4" id="KW-1185">Reference proteome</keyword>
<dbReference type="Pfam" id="PF17185">
    <property type="entry name" value="NlpE_C"/>
    <property type="match status" value="1"/>
</dbReference>
<dbReference type="Gene3D" id="2.40.128.640">
    <property type="match status" value="1"/>
</dbReference>
<dbReference type="Gene3D" id="2.40.50.540">
    <property type="match status" value="1"/>
</dbReference>
<evidence type="ECO:0000259" key="2">
    <source>
        <dbReference type="Pfam" id="PF17185"/>
    </source>
</evidence>
<name>A0A437R2M5_9GAMM</name>
<evidence type="ECO:0000313" key="3">
    <source>
        <dbReference type="EMBL" id="RVU40962.1"/>
    </source>
</evidence>
<protein>
    <submittedName>
        <fullName evidence="3">META domain-containing protein</fullName>
    </submittedName>
</protein>
<dbReference type="Proteomes" id="UP000283077">
    <property type="component" value="Unassembled WGS sequence"/>
</dbReference>
<dbReference type="InterPro" id="IPR005184">
    <property type="entry name" value="DUF306_Meta_HslJ"/>
</dbReference>
<dbReference type="InterPro" id="IPR033450">
    <property type="entry name" value="NlpE_C"/>
</dbReference>
<dbReference type="PROSITE" id="PS51257">
    <property type="entry name" value="PROKAR_LIPOPROTEIN"/>
    <property type="match status" value="1"/>
</dbReference>
<dbReference type="Gene3D" id="2.40.128.270">
    <property type="match status" value="1"/>
</dbReference>
<dbReference type="AlphaFoldDB" id="A0A437R2M5"/>
<dbReference type="PANTHER" id="PTHR35535:SF1">
    <property type="entry name" value="HEAT SHOCK PROTEIN HSLJ"/>
    <property type="match status" value="1"/>
</dbReference>
<dbReference type="PANTHER" id="PTHR35535">
    <property type="entry name" value="HEAT SHOCK PROTEIN HSLJ"/>
    <property type="match status" value="1"/>
</dbReference>
<comment type="caution">
    <text evidence="3">The sequence shown here is derived from an EMBL/GenBank/DDBJ whole genome shotgun (WGS) entry which is preliminary data.</text>
</comment>
<dbReference type="InterPro" id="IPR053147">
    <property type="entry name" value="Hsp_HslJ-like"/>
</dbReference>
<dbReference type="InterPro" id="IPR038670">
    <property type="entry name" value="HslJ-like_sf"/>
</dbReference>
<accession>A0A437R2M5</accession>
<dbReference type="Pfam" id="PF04170">
    <property type="entry name" value="NlpE"/>
    <property type="match status" value="1"/>
</dbReference>
<dbReference type="EMBL" id="SACS01000003">
    <property type="protein sequence ID" value="RVU40962.1"/>
    <property type="molecule type" value="Genomic_DNA"/>
</dbReference>
<dbReference type="Pfam" id="PF03724">
    <property type="entry name" value="META"/>
    <property type="match status" value="1"/>
</dbReference>
<evidence type="ECO:0000313" key="4">
    <source>
        <dbReference type="Proteomes" id="UP000283077"/>
    </source>
</evidence>
<proteinExistence type="predicted"/>
<gene>
    <name evidence="3" type="ORF">EOE67_05060</name>
</gene>
<organism evidence="3 4">
    <name type="scientific">Rheinheimera riviphila</name>
    <dbReference type="NCBI Taxonomy" id="1834037"/>
    <lineage>
        <taxon>Bacteria</taxon>
        <taxon>Pseudomonadati</taxon>
        <taxon>Pseudomonadota</taxon>
        <taxon>Gammaproteobacteria</taxon>
        <taxon>Chromatiales</taxon>
        <taxon>Chromatiaceae</taxon>
        <taxon>Rheinheimera</taxon>
    </lineage>
</organism>
<feature type="domain" description="DUF306" evidence="1">
    <location>
        <begin position="259"/>
        <end position="358"/>
    </location>
</feature>
<dbReference type="InterPro" id="IPR007298">
    <property type="entry name" value="Cu-R_lipoprotein_NlpE"/>
</dbReference>
<sequence length="368" mass="41217">MRKVVQSSALGLVLLVGCTTVPVKTVVPAPVQPVAPVVVEPDLVPDEVVKSDTAESIATDFGLIFIDRDMTFTGTLPCEKCPGVQYHINVYQDGKFEARREFIDRNVVELIQGSWMLDNRTLHFTSQRQPMPSFQFASNQHLTLLDIAGKPMVSADNKTLSRRDFSKIDSRLPLLGMYELKNNEASFTDCLTGESHLIAMTQHHMPMMRSYQTNPGINGKSVVATLTARKSPDNNDALFVDKFDQFWPGATCPSQAQPAKIQGVVWRLSTVSQIGVPQKLNIRMMFDQNNKLFGFSGCNNFNAGYQQKDTQLSVAPVVSTRKFCSDANFYEQQFTKQLQIADRIEINQNKLQLFKANKVIIEMTQALN</sequence>